<accession>A0A1T5DVK0</accession>
<organism evidence="4 5">
    <name type="scientific">Soonwooa buanensis</name>
    <dbReference type="NCBI Taxonomy" id="619805"/>
    <lineage>
        <taxon>Bacteria</taxon>
        <taxon>Pseudomonadati</taxon>
        <taxon>Bacteroidota</taxon>
        <taxon>Flavobacteriia</taxon>
        <taxon>Flavobacteriales</taxon>
        <taxon>Weeksellaceae</taxon>
        <taxon>Chryseobacterium group</taxon>
        <taxon>Soonwooa</taxon>
    </lineage>
</organism>
<reference evidence="4 5" key="1">
    <citation type="submission" date="2017-02" db="EMBL/GenBank/DDBJ databases">
        <authorList>
            <person name="Peterson S.W."/>
        </authorList>
    </citation>
    <scope>NUCLEOTIDE SEQUENCE [LARGE SCALE GENOMIC DNA]</scope>
    <source>
        <strain evidence="4 5">DSM 22323</strain>
    </source>
</reference>
<proteinExistence type="predicted"/>
<evidence type="ECO:0000313" key="5">
    <source>
        <dbReference type="Proteomes" id="UP000191112"/>
    </source>
</evidence>
<feature type="signal peptide" evidence="2">
    <location>
        <begin position="1"/>
        <end position="20"/>
    </location>
</feature>
<name>A0A1T5DVK0_9FLAO</name>
<dbReference type="SUPFAM" id="SSF56925">
    <property type="entry name" value="OMPA-like"/>
    <property type="match status" value="1"/>
</dbReference>
<evidence type="ECO:0000259" key="3">
    <source>
        <dbReference type="Pfam" id="PF13505"/>
    </source>
</evidence>
<evidence type="ECO:0000313" key="4">
    <source>
        <dbReference type="EMBL" id="SKB75852.1"/>
    </source>
</evidence>
<dbReference type="EMBL" id="FUYZ01000002">
    <property type="protein sequence ID" value="SKB75852.1"/>
    <property type="molecule type" value="Genomic_DNA"/>
</dbReference>
<feature type="chain" id="PRO_5012278700" evidence="2">
    <location>
        <begin position="21"/>
        <end position="202"/>
    </location>
</feature>
<evidence type="ECO:0000256" key="2">
    <source>
        <dbReference type="SAM" id="SignalP"/>
    </source>
</evidence>
<dbReference type="InterPro" id="IPR027385">
    <property type="entry name" value="Beta-barrel_OMP"/>
</dbReference>
<keyword evidence="5" id="KW-1185">Reference proteome</keyword>
<gene>
    <name evidence="4" type="ORF">SAMN05660477_01074</name>
</gene>
<dbReference type="Pfam" id="PF13505">
    <property type="entry name" value="OMP_b-brl"/>
    <property type="match status" value="1"/>
</dbReference>
<dbReference type="AlphaFoldDB" id="A0A1T5DVK0"/>
<sequence length="202" mass="21845">MKKLFLVGAVALFASVNAQIAQGTTFISGSVGYQGQKNNNNDVTTDSFSVIPTVGYFVAPNVAIGVGVGYTSVSEKGKEFNGLSTVDYKDTNSAFVVEPLVRKYWNVSDNFLLFGQLSVPMAFGNQKSEINGQEVGKDKFSAFGVVVKPGIDYIIAPNWTIEATVGEFGYRSAKFKDSKSVDNYNFGLDLGSVTFGVKYLFK</sequence>
<dbReference type="Proteomes" id="UP000191112">
    <property type="component" value="Unassembled WGS sequence"/>
</dbReference>
<dbReference type="STRING" id="619805.SAMN05660477_01074"/>
<evidence type="ECO:0000256" key="1">
    <source>
        <dbReference type="ARBA" id="ARBA00022729"/>
    </source>
</evidence>
<dbReference type="InterPro" id="IPR011250">
    <property type="entry name" value="OMP/PagP_B-barrel"/>
</dbReference>
<keyword evidence="1 2" id="KW-0732">Signal</keyword>
<dbReference type="OrthoDB" id="945117at2"/>
<dbReference type="RefSeq" id="WP_079666341.1">
    <property type="nucleotide sequence ID" value="NZ_FUYZ01000002.1"/>
</dbReference>
<protein>
    <submittedName>
        <fullName evidence="4">Opacity protein</fullName>
    </submittedName>
</protein>
<dbReference type="Gene3D" id="2.40.160.20">
    <property type="match status" value="1"/>
</dbReference>
<feature type="domain" description="Outer membrane protein beta-barrel" evidence="3">
    <location>
        <begin position="8"/>
        <end position="191"/>
    </location>
</feature>